<reference evidence="2 3" key="1">
    <citation type="journal article" date="2020" name="mSystems">
        <title>Defining Genomic and Predicted Metabolic Features of the Acetobacterium Genus.</title>
        <authorList>
            <person name="Ross D.E."/>
            <person name="Marshall C.W."/>
            <person name="Gulliver D."/>
            <person name="May H.D."/>
            <person name="Norman R.S."/>
        </authorList>
    </citation>
    <scope>NUCLEOTIDE SEQUENCE [LARGE SCALE GENOMIC DNA]</scope>
    <source>
        <strain evidence="2 3">DSM 4132</strain>
    </source>
</reference>
<dbReference type="InterPro" id="IPR052906">
    <property type="entry name" value="Type_IV_Methyl-Rstrct_Enzyme"/>
</dbReference>
<dbReference type="InterPro" id="IPR011856">
    <property type="entry name" value="tRNA_endonuc-like_dom_sf"/>
</dbReference>
<feature type="domain" description="Restriction endonuclease type IV Mrr" evidence="1">
    <location>
        <begin position="314"/>
        <end position="418"/>
    </location>
</feature>
<gene>
    <name evidence="2" type="ORF">GH811_17760</name>
</gene>
<dbReference type="PANTHER" id="PTHR30015">
    <property type="entry name" value="MRR RESTRICTION SYSTEM PROTEIN"/>
    <property type="match status" value="1"/>
</dbReference>
<organism evidence="2 3">
    <name type="scientific">Acetobacterium malicum</name>
    <dbReference type="NCBI Taxonomy" id="52692"/>
    <lineage>
        <taxon>Bacteria</taxon>
        <taxon>Bacillati</taxon>
        <taxon>Bacillota</taxon>
        <taxon>Clostridia</taxon>
        <taxon>Eubacteriales</taxon>
        <taxon>Eubacteriaceae</taxon>
        <taxon>Acetobacterium</taxon>
    </lineage>
</organism>
<dbReference type="PANTHER" id="PTHR30015:SF6">
    <property type="entry name" value="SLL1429 PROTEIN"/>
    <property type="match status" value="1"/>
</dbReference>
<dbReference type="Gene3D" id="3.40.1350.10">
    <property type="match status" value="1"/>
</dbReference>
<dbReference type="SUPFAM" id="SSF52980">
    <property type="entry name" value="Restriction endonuclease-like"/>
    <property type="match status" value="1"/>
</dbReference>
<proteinExistence type="predicted"/>
<name>A0ABR6Z1T1_9FIRM</name>
<dbReference type="Proteomes" id="UP000622405">
    <property type="component" value="Unassembled WGS sequence"/>
</dbReference>
<evidence type="ECO:0000259" key="1">
    <source>
        <dbReference type="Pfam" id="PF04471"/>
    </source>
</evidence>
<dbReference type="Pfam" id="PF04471">
    <property type="entry name" value="Mrr_cat"/>
    <property type="match status" value="1"/>
</dbReference>
<accession>A0ABR6Z1T1</accession>
<dbReference type="InterPro" id="IPR011335">
    <property type="entry name" value="Restrct_endonuc-II-like"/>
</dbReference>
<sequence>MLYFFIIILFMFFIIRLITPTDAQKAAQSQVKRLDVERQENIKRQEEINSEHRIEKQKEEVRQSEEFRLITEDKTHRENKLSEFCNKSESLVTEIGEIKELNSMVDNFLERIPMNYVMDVNFIHFIDSSLDLELKNEMFDENKHFETWAHPLHIKAKDFYENEFTMFATIIKNKYNIENLLLAKFATNKLLKNNMQSFFALTWERKHKDFFESFDTSKILGIENVVSHYCKIIDIEPKSMVNIGLFTYFIMDKCKINYGDENQEDAFYEYEFLFNYNKNLIEAELESLKLLNFEKKLLNKREEVEYTINDVDLMGGLEFEEFVALMFSKMGYLTRVTKASGDQGIDVIAENNEMKIGIQAKCYSGQVTNTAIQEVVAGINHYNLDKAMVITNSCFSQSAIELAKSNNVILWDRNKMKEKLEEIDFNDMCI</sequence>
<evidence type="ECO:0000313" key="3">
    <source>
        <dbReference type="Proteomes" id="UP000622405"/>
    </source>
</evidence>
<dbReference type="InterPro" id="IPR007560">
    <property type="entry name" value="Restrct_endonuc_IV_Mrr"/>
</dbReference>
<comment type="caution">
    <text evidence="2">The sequence shown here is derived from an EMBL/GenBank/DDBJ whole genome shotgun (WGS) entry which is preliminary data.</text>
</comment>
<dbReference type="RefSeq" id="WP_186895500.1">
    <property type="nucleotide sequence ID" value="NZ_WJBE01000027.1"/>
</dbReference>
<evidence type="ECO:0000313" key="2">
    <source>
        <dbReference type="EMBL" id="MBC3901449.1"/>
    </source>
</evidence>
<protein>
    <recommendedName>
        <fullName evidence="1">Restriction endonuclease type IV Mrr domain-containing protein</fullName>
    </recommendedName>
</protein>
<keyword evidence="3" id="KW-1185">Reference proteome</keyword>
<dbReference type="EMBL" id="WJBE01000027">
    <property type="protein sequence ID" value="MBC3901449.1"/>
    <property type="molecule type" value="Genomic_DNA"/>
</dbReference>